<keyword evidence="13 20" id="KW-1133">Transmembrane helix</keyword>
<comment type="catalytic activity">
    <reaction evidence="1">
        <text>ATP + protein L-histidine = ADP + protein N-phospho-L-histidine.</text>
        <dbReference type="EC" id="2.7.13.3"/>
    </reaction>
</comment>
<evidence type="ECO:0000256" key="3">
    <source>
        <dbReference type="ARBA" id="ARBA00012438"/>
    </source>
</evidence>
<dbReference type="SUPFAM" id="SSF47384">
    <property type="entry name" value="Homodimeric domain of signal transducing histidine kinase"/>
    <property type="match status" value="1"/>
</dbReference>
<name>A0A212JLG5_9BACT</name>
<evidence type="ECO:0000256" key="1">
    <source>
        <dbReference type="ARBA" id="ARBA00000085"/>
    </source>
</evidence>
<dbReference type="Gene3D" id="1.10.287.130">
    <property type="match status" value="1"/>
</dbReference>
<evidence type="ECO:0000256" key="7">
    <source>
        <dbReference type="ARBA" id="ARBA00022679"/>
    </source>
</evidence>
<comment type="subcellular location">
    <subcellularLocation>
        <location evidence="2">Cell inner membrane</location>
        <topology evidence="2">Multi-pass membrane protein</topology>
    </subcellularLocation>
</comment>
<evidence type="ECO:0000256" key="8">
    <source>
        <dbReference type="ARBA" id="ARBA00022692"/>
    </source>
</evidence>
<dbReference type="SMART" id="SM00388">
    <property type="entry name" value="HisKA"/>
    <property type="match status" value="1"/>
</dbReference>
<dbReference type="Pfam" id="PF02518">
    <property type="entry name" value="HATPase_c"/>
    <property type="match status" value="1"/>
</dbReference>
<keyword evidence="16 20" id="KW-0472">Membrane</keyword>
<evidence type="ECO:0000259" key="21">
    <source>
        <dbReference type="PROSITE" id="PS50109"/>
    </source>
</evidence>
<proteinExistence type="predicted"/>
<evidence type="ECO:0000256" key="14">
    <source>
        <dbReference type="ARBA" id="ARBA00023012"/>
    </source>
</evidence>
<keyword evidence="5" id="KW-0997">Cell inner membrane</keyword>
<accession>A0A212JLG5</accession>
<evidence type="ECO:0000256" key="16">
    <source>
        <dbReference type="ARBA" id="ARBA00023136"/>
    </source>
</evidence>
<dbReference type="CDD" id="cd00075">
    <property type="entry name" value="HATPase"/>
    <property type="match status" value="1"/>
</dbReference>
<dbReference type="SMART" id="SM00387">
    <property type="entry name" value="HATPase_c"/>
    <property type="match status" value="1"/>
</dbReference>
<dbReference type="PROSITE" id="PS50109">
    <property type="entry name" value="HIS_KIN"/>
    <property type="match status" value="1"/>
</dbReference>
<dbReference type="Pfam" id="PF00512">
    <property type="entry name" value="HisKA"/>
    <property type="match status" value="1"/>
</dbReference>
<evidence type="ECO:0000256" key="19">
    <source>
        <dbReference type="SAM" id="MobiDB-lite"/>
    </source>
</evidence>
<dbReference type="InterPro" id="IPR029151">
    <property type="entry name" value="Sensor-like_sf"/>
</dbReference>
<keyword evidence="15" id="KW-0346">Stress response</keyword>
<sequence length="507" mass="55186">MNMENSTAEKNGQEAAQQGAAAANPTSPVSSTDKSRTAQAAAVGAHTPLGLLLGGAAVVLALMVTLLTLISIDRSEAAMARLLAEKGSSLIIAFESILRSGMRSEAGVRLQVLLEEMGESPGIVFVAVTMPDGTIVAHSNPARLGEILQVGSHEADEATMRDLAPDMLPHWGIMRMEGRRVFAVYRQFSPGIRDLPRGFPLPVIFLGLDLSPFEITRSQNRDYVAMLAAVTLLVGLACLVALYYAERARESRQRQRMAEGKVRRLEEEVRRKEKLAAVGNLAAGVAHEIRNPLSSIKGYATYFGQRFPEGSEDREAANVMVHEVDRLNRVIMDLIGLSRPSDVSPHPTDLKLVVDHVTRLIHQDADKRDVKIVCRSPRRVPLALADPERMGQALLNLCLNALDAMPEGGQLTLAIVERKGRVCLMVRDNGTGIEASQLPHIFDPYYTTKGQGTGLGLAMVHKIVEAHDGEISVTSRPAQTARRGETTFRIWLPRAAEGAVAQDNRKK</sequence>
<keyword evidence="11" id="KW-0862">Zinc</keyword>
<dbReference type="InterPro" id="IPR036097">
    <property type="entry name" value="HisK_dim/P_sf"/>
</dbReference>
<evidence type="ECO:0000256" key="2">
    <source>
        <dbReference type="ARBA" id="ARBA00004429"/>
    </source>
</evidence>
<organism evidence="22">
    <name type="scientific">uncultured Desulfovibrio sp</name>
    <dbReference type="NCBI Taxonomy" id="167968"/>
    <lineage>
        <taxon>Bacteria</taxon>
        <taxon>Pseudomonadati</taxon>
        <taxon>Thermodesulfobacteriota</taxon>
        <taxon>Desulfovibrionia</taxon>
        <taxon>Desulfovibrionales</taxon>
        <taxon>Desulfovibrionaceae</taxon>
        <taxon>Desulfovibrio</taxon>
        <taxon>environmental samples</taxon>
    </lineage>
</organism>
<dbReference type="PRINTS" id="PR00344">
    <property type="entry name" value="BCTRLSENSOR"/>
</dbReference>
<evidence type="ECO:0000256" key="13">
    <source>
        <dbReference type="ARBA" id="ARBA00022989"/>
    </source>
</evidence>
<dbReference type="EC" id="2.7.13.3" evidence="3"/>
<protein>
    <recommendedName>
        <fullName evidence="17">Sensor histidine kinase ZraS</fullName>
        <ecNumber evidence="3">2.7.13.3</ecNumber>
    </recommendedName>
</protein>
<keyword evidence="4" id="KW-1003">Cell membrane</keyword>
<feature type="compositionally biased region" description="Low complexity" evidence="19">
    <location>
        <begin position="8"/>
        <end position="24"/>
    </location>
</feature>
<dbReference type="PANTHER" id="PTHR43065">
    <property type="entry name" value="SENSOR HISTIDINE KINASE"/>
    <property type="match status" value="1"/>
</dbReference>
<dbReference type="SUPFAM" id="SSF103190">
    <property type="entry name" value="Sensory domain-like"/>
    <property type="match status" value="1"/>
</dbReference>
<keyword evidence="8 20" id="KW-0812">Transmembrane</keyword>
<evidence type="ECO:0000256" key="15">
    <source>
        <dbReference type="ARBA" id="ARBA00023016"/>
    </source>
</evidence>
<keyword evidence="7" id="KW-0808">Transferase</keyword>
<evidence type="ECO:0000256" key="18">
    <source>
        <dbReference type="SAM" id="Coils"/>
    </source>
</evidence>
<dbReference type="Gene3D" id="3.30.565.10">
    <property type="entry name" value="Histidine kinase-like ATPase, C-terminal domain"/>
    <property type="match status" value="1"/>
</dbReference>
<evidence type="ECO:0000256" key="5">
    <source>
        <dbReference type="ARBA" id="ARBA00022519"/>
    </source>
</evidence>
<dbReference type="InterPro" id="IPR003594">
    <property type="entry name" value="HATPase_dom"/>
</dbReference>
<evidence type="ECO:0000256" key="6">
    <source>
        <dbReference type="ARBA" id="ARBA00022553"/>
    </source>
</evidence>
<dbReference type="GO" id="GO:0005524">
    <property type="term" value="F:ATP binding"/>
    <property type="evidence" value="ECO:0007669"/>
    <property type="project" value="UniProtKB-KW"/>
</dbReference>
<evidence type="ECO:0000256" key="17">
    <source>
        <dbReference type="ARBA" id="ARBA00044982"/>
    </source>
</evidence>
<keyword evidence="9" id="KW-0547">Nucleotide-binding</keyword>
<keyword evidence="10 22" id="KW-0418">Kinase</keyword>
<feature type="coiled-coil region" evidence="18">
    <location>
        <begin position="248"/>
        <end position="275"/>
    </location>
</feature>
<evidence type="ECO:0000256" key="20">
    <source>
        <dbReference type="SAM" id="Phobius"/>
    </source>
</evidence>
<dbReference type="PANTHER" id="PTHR43065:SF54">
    <property type="entry name" value="SENSOR PROTEIN ZRAS"/>
    <property type="match status" value="1"/>
</dbReference>
<dbReference type="EMBL" id="FLUP01000001">
    <property type="protein sequence ID" value="SBW00276.1"/>
    <property type="molecule type" value="Genomic_DNA"/>
</dbReference>
<keyword evidence="18" id="KW-0175">Coiled coil</keyword>
<dbReference type="InterPro" id="IPR003661">
    <property type="entry name" value="HisK_dim/P_dom"/>
</dbReference>
<feature type="transmembrane region" description="Helical" evidence="20">
    <location>
        <begin position="51"/>
        <end position="72"/>
    </location>
</feature>
<keyword evidence="12" id="KW-0067">ATP-binding</keyword>
<reference evidence="22" key="1">
    <citation type="submission" date="2016-04" db="EMBL/GenBank/DDBJ databases">
        <authorList>
            <person name="Evans L.H."/>
            <person name="Alamgir A."/>
            <person name="Owens N."/>
            <person name="Weber N.D."/>
            <person name="Virtaneva K."/>
            <person name="Barbian K."/>
            <person name="Babar A."/>
            <person name="Rosenke K."/>
        </authorList>
    </citation>
    <scope>NUCLEOTIDE SEQUENCE</scope>
    <source>
        <strain evidence="22">92-2</strain>
    </source>
</reference>
<dbReference type="GO" id="GO:0005886">
    <property type="term" value="C:plasma membrane"/>
    <property type="evidence" value="ECO:0007669"/>
    <property type="project" value="UniProtKB-SubCell"/>
</dbReference>
<evidence type="ECO:0000256" key="12">
    <source>
        <dbReference type="ARBA" id="ARBA00022840"/>
    </source>
</evidence>
<feature type="domain" description="Histidine kinase" evidence="21">
    <location>
        <begin position="284"/>
        <end position="496"/>
    </location>
</feature>
<feature type="transmembrane region" description="Helical" evidence="20">
    <location>
        <begin position="223"/>
        <end position="245"/>
    </location>
</feature>
<evidence type="ECO:0000256" key="4">
    <source>
        <dbReference type="ARBA" id="ARBA00022475"/>
    </source>
</evidence>
<keyword evidence="14" id="KW-0902">Two-component regulatory system</keyword>
<gene>
    <name evidence="22" type="ORF">KM92DES2_11336</name>
</gene>
<evidence type="ECO:0000256" key="11">
    <source>
        <dbReference type="ARBA" id="ARBA00022833"/>
    </source>
</evidence>
<evidence type="ECO:0000313" key="22">
    <source>
        <dbReference type="EMBL" id="SBW00276.1"/>
    </source>
</evidence>
<dbReference type="InterPro" id="IPR004358">
    <property type="entry name" value="Sig_transdc_His_kin-like_C"/>
</dbReference>
<dbReference type="RefSeq" id="WP_227119356.1">
    <property type="nucleotide sequence ID" value="NZ_LT598928.1"/>
</dbReference>
<evidence type="ECO:0000256" key="9">
    <source>
        <dbReference type="ARBA" id="ARBA00022741"/>
    </source>
</evidence>
<evidence type="ECO:0000256" key="10">
    <source>
        <dbReference type="ARBA" id="ARBA00022777"/>
    </source>
</evidence>
<dbReference type="NCBIfam" id="NF007688">
    <property type="entry name" value="PRK10364.1"/>
    <property type="match status" value="1"/>
</dbReference>
<dbReference type="AlphaFoldDB" id="A0A212JLG5"/>
<dbReference type="SUPFAM" id="SSF55874">
    <property type="entry name" value="ATPase domain of HSP90 chaperone/DNA topoisomerase II/histidine kinase"/>
    <property type="match status" value="1"/>
</dbReference>
<feature type="region of interest" description="Disordered" evidence="19">
    <location>
        <begin position="1"/>
        <end position="35"/>
    </location>
</feature>
<dbReference type="GO" id="GO:0000155">
    <property type="term" value="F:phosphorelay sensor kinase activity"/>
    <property type="evidence" value="ECO:0007669"/>
    <property type="project" value="InterPro"/>
</dbReference>
<dbReference type="InterPro" id="IPR005467">
    <property type="entry name" value="His_kinase_dom"/>
</dbReference>
<dbReference type="CDD" id="cd00082">
    <property type="entry name" value="HisKA"/>
    <property type="match status" value="1"/>
</dbReference>
<keyword evidence="6" id="KW-0597">Phosphoprotein</keyword>
<dbReference type="InterPro" id="IPR036890">
    <property type="entry name" value="HATPase_C_sf"/>
</dbReference>